<gene>
    <name evidence="1" type="ORF">UFB30_14550</name>
</gene>
<accession>A0ABU5KQD5</accession>
<evidence type="ECO:0000313" key="1">
    <source>
        <dbReference type="EMBL" id="MDZ5713452.1"/>
    </source>
</evidence>
<organism evidence="1 2">
    <name type="scientific">Jeotgalibacillus haloalkalitolerans</name>
    <dbReference type="NCBI Taxonomy" id="3104292"/>
    <lineage>
        <taxon>Bacteria</taxon>
        <taxon>Bacillati</taxon>
        <taxon>Bacillota</taxon>
        <taxon>Bacilli</taxon>
        <taxon>Bacillales</taxon>
        <taxon>Caryophanaceae</taxon>
        <taxon>Jeotgalibacillus</taxon>
    </lineage>
</organism>
<dbReference type="Proteomes" id="UP001292084">
    <property type="component" value="Unassembled WGS sequence"/>
</dbReference>
<sequence length="130" mass="14688">MTCKNHYKQPLGSIGKCDCDCPKRPRPDKHVLMLFENCAPFAGNKYTPCNTIYDTQPDSLPVTMAATIENFSTNWINVTIFRKGDVPAVIPVQGKSSLTFVYDKVLRIDVSSCEEYTGSFKHQITYEVEK</sequence>
<comment type="caution">
    <text evidence="1">The sequence shown here is derived from an EMBL/GenBank/DDBJ whole genome shotgun (WGS) entry which is preliminary data.</text>
</comment>
<evidence type="ECO:0000313" key="2">
    <source>
        <dbReference type="Proteomes" id="UP001292084"/>
    </source>
</evidence>
<name>A0ABU5KQD5_9BACL</name>
<dbReference type="RefSeq" id="WP_322422415.1">
    <property type="nucleotide sequence ID" value="NZ_JAXQNN010000006.1"/>
</dbReference>
<keyword evidence="2" id="KW-1185">Reference proteome</keyword>
<reference evidence="1 2" key="1">
    <citation type="submission" date="2023-12" db="EMBL/GenBank/DDBJ databases">
        <title>Jeotgalibacillus haloalkaliphilus sp. nov., a novel salt-tolerant bacteria, isolated from the estuary of the Fenhe River into the Yellow River.</title>
        <authorList>
            <person name="Li Y."/>
        </authorList>
    </citation>
    <scope>NUCLEOTIDE SEQUENCE [LARGE SCALE GENOMIC DNA]</scope>
    <source>
        <strain evidence="1 2">HH7-29</strain>
    </source>
</reference>
<protein>
    <recommendedName>
        <fullName evidence="3">DUF3992 domain-containing protein</fullName>
    </recommendedName>
</protein>
<evidence type="ECO:0008006" key="3">
    <source>
        <dbReference type="Google" id="ProtNLM"/>
    </source>
</evidence>
<dbReference type="EMBL" id="JAXQNN010000006">
    <property type="protein sequence ID" value="MDZ5713452.1"/>
    <property type="molecule type" value="Genomic_DNA"/>
</dbReference>
<proteinExistence type="predicted"/>